<dbReference type="SUPFAM" id="SSF53092">
    <property type="entry name" value="Creatinase/prolidase N-terminal domain"/>
    <property type="match status" value="1"/>
</dbReference>
<gene>
    <name evidence="3" type="ORF">NCTC13307_04337</name>
</gene>
<dbReference type="Pfam" id="PF01321">
    <property type="entry name" value="Creatinase_N"/>
    <property type="match status" value="1"/>
</dbReference>
<evidence type="ECO:0000259" key="1">
    <source>
        <dbReference type="Pfam" id="PF00557"/>
    </source>
</evidence>
<dbReference type="CDD" id="cd01092">
    <property type="entry name" value="APP-like"/>
    <property type="match status" value="1"/>
</dbReference>
<protein>
    <submittedName>
        <fullName evidence="3">Peptidase</fullName>
        <ecNumber evidence="3">3.4.-.-</ecNumber>
    </submittedName>
</protein>
<dbReference type="InterPro" id="IPR000994">
    <property type="entry name" value="Pept_M24"/>
</dbReference>
<keyword evidence="3" id="KW-0378">Hydrolase</keyword>
<dbReference type="AlphaFoldDB" id="A0A381KMU9"/>
<dbReference type="InterPro" id="IPR036005">
    <property type="entry name" value="Creatinase/aminopeptidase-like"/>
</dbReference>
<organism evidence="3">
    <name type="scientific">Clostridioides difficile</name>
    <name type="common">Peptoclostridium difficile</name>
    <dbReference type="NCBI Taxonomy" id="1496"/>
    <lineage>
        <taxon>Bacteria</taxon>
        <taxon>Bacillati</taxon>
        <taxon>Bacillota</taxon>
        <taxon>Clostridia</taxon>
        <taxon>Peptostreptococcales</taxon>
        <taxon>Peptostreptococcaceae</taxon>
        <taxon>Clostridioides</taxon>
    </lineage>
</organism>
<dbReference type="InterPro" id="IPR000587">
    <property type="entry name" value="Creatinase_N"/>
</dbReference>
<dbReference type="Gene3D" id="3.90.230.10">
    <property type="entry name" value="Creatinase/methionine aminopeptidase superfamily"/>
    <property type="match status" value="1"/>
</dbReference>
<proteinExistence type="predicted"/>
<dbReference type="SUPFAM" id="SSF55920">
    <property type="entry name" value="Creatinase/aminopeptidase"/>
    <property type="match status" value="1"/>
</dbReference>
<dbReference type="PANTHER" id="PTHR46112">
    <property type="entry name" value="AMINOPEPTIDASE"/>
    <property type="match status" value="1"/>
</dbReference>
<accession>A0A381KMU9</accession>
<dbReference type="GO" id="GO:0016787">
    <property type="term" value="F:hydrolase activity"/>
    <property type="evidence" value="ECO:0007669"/>
    <property type="project" value="UniProtKB-KW"/>
</dbReference>
<dbReference type="EMBL" id="UFWD01000002">
    <property type="protein sequence ID" value="SUY83219.1"/>
    <property type="molecule type" value="Genomic_DNA"/>
</dbReference>
<evidence type="ECO:0000313" key="3">
    <source>
        <dbReference type="EMBL" id="SUY83219.1"/>
    </source>
</evidence>
<dbReference type="InterPro" id="IPR029149">
    <property type="entry name" value="Creatin/AminoP/Spt16_N"/>
</dbReference>
<evidence type="ECO:0000259" key="2">
    <source>
        <dbReference type="Pfam" id="PF01321"/>
    </source>
</evidence>
<dbReference type="EC" id="3.4.-.-" evidence="3"/>
<dbReference type="InterPro" id="IPR050659">
    <property type="entry name" value="Peptidase_M24B"/>
</dbReference>
<dbReference type="PANTHER" id="PTHR46112:SF3">
    <property type="entry name" value="AMINOPEPTIDASE YPDF"/>
    <property type="match status" value="1"/>
</dbReference>
<feature type="domain" description="Creatinase N-terminal" evidence="2">
    <location>
        <begin position="6"/>
        <end position="128"/>
    </location>
</feature>
<reference evidence="3" key="1">
    <citation type="submission" date="2018-06" db="EMBL/GenBank/DDBJ databases">
        <authorList>
            <consortium name="Pathogen Informatics"/>
            <person name="Doyle S."/>
        </authorList>
    </citation>
    <scope>NUCLEOTIDE SEQUENCE</scope>
    <source>
        <strain evidence="3">NCTC13307</strain>
    </source>
</reference>
<name>A0A381KMU9_CLODI</name>
<feature type="domain" description="Peptidase M24" evidence="1">
    <location>
        <begin position="135"/>
        <end position="336"/>
    </location>
</feature>
<dbReference type="Pfam" id="PF00557">
    <property type="entry name" value="Peptidase_M24"/>
    <property type="match status" value="1"/>
</dbReference>
<sequence>MNNTMERLVSLIYKRGVDALLIKAKNTKRYIGALSGSGVYVLVTKDKNYQILDGRYIDEADKKTTGFIKRIVSQGSYIPTIIELLKELNIKKLAIENQAMSIQEYLSLKNEGFEINLITNELWKLRAIKSKEEIELIKKACEITDEVFDEVISEIKKDMTELEVSALIQYYALKKGASGMSFETIVVSGERGAMPHGRPTNKKLKVNEAITIDFGVVYQGYQSDMTRTISIGKPPKIIKEIYDVVLEAQLSAIESIKEGTRASDVDKVARKIIDKHGFGEYFNHGLGHGIGLGDGEVPTLNPNSEDILVEGMVMSCEPGIYIPNVGGVRIEDDIVIIDGKGVPLNKTSKRVYNIRRVKL</sequence>
<dbReference type="Gene3D" id="3.40.350.10">
    <property type="entry name" value="Creatinase/prolidase N-terminal domain"/>
    <property type="match status" value="1"/>
</dbReference>